<dbReference type="EC" id="4.1.99.3" evidence="2"/>
<evidence type="ECO:0000256" key="3">
    <source>
        <dbReference type="ARBA" id="ARBA00014046"/>
    </source>
</evidence>
<dbReference type="InterPro" id="IPR018394">
    <property type="entry name" value="DNA_photolyase_1_CS_C"/>
</dbReference>
<feature type="binding site" evidence="8">
    <location>
        <position position="221"/>
    </location>
    <ligand>
        <name>FAD</name>
        <dbReference type="ChEBI" id="CHEBI:57692"/>
    </ligand>
</feature>
<evidence type="ECO:0000256" key="4">
    <source>
        <dbReference type="ARBA" id="ARBA00022630"/>
    </source>
</evidence>
<dbReference type="GO" id="GO:0003677">
    <property type="term" value="F:DNA binding"/>
    <property type="evidence" value="ECO:0007669"/>
    <property type="project" value="TreeGrafter"/>
</dbReference>
<dbReference type="eggNOG" id="COG0415">
    <property type="taxonomic scope" value="Bacteria"/>
</dbReference>
<organism evidence="12 13">
    <name type="scientific">Leptospirillum ferrooxidans (strain C2-3)</name>
    <dbReference type="NCBI Taxonomy" id="1162668"/>
    <lineage>
        <taxon>Bacteria</taxon>
        <taxon>Pseudomonadati</taxon>
        <taxon>Nitrospirota</taxon>
        <taxon>Nitrospiria</taxon>
        <taxon>Nitrospirales</taxon>
        <taxon>Nitrospiraceae</taxon>
        <taxon>Leptospirillum</taxon>
    </lineage>
</organism>
<keyword evidence="5 8" id="KW-0274">FAD</keyword>
<keyword evidence="13" id="KW-1185">Reference proteome</keyword>
<protein>
    <recommendedName>
        <fullName evidence="3">Deoxyribodipyrimidine photo-lyase</fullName>
        <ecNumber evidence="2">4.1.99.3</ecNumber>
    </recommendedName>
</protein>
<sequence>MNTSIVWFRKDLRLKDNPALFHSARSGPILPVYIWDETLPEQEEGASRWWLHESLLSLARSLSSTGSPLVFARGSTKEVLVHFAKRSNAQKIVWNELTEPWAKTFDLSLKKELLSTGLKVETYPPDLLSDPESMMGKNGPYRVFGQFWKRLRPALDPSAPFPAPERIFPPEFSVISEYLPEWGWNPSRPDWAKEMREKWIPGEEQAHMTLNTFLDERLQSYEKNRDRLDHEGYSMLSPFLHAGEITSRQIVRATLDKMHEHPGWQNDGEKFLSELGWREFSRYLLIHFPKMISEPFQPKFSSFPWKDNPEALLAWKSGKTGYPVIDATMRQLWAIGYIPNRSRMISASFLTKDLLISWKEGARWFRETLVDHDLANNTVSWQWVSGMGVDAAPYFRIYNPVLQGERYDPEGIAIRKWIPEIKGLPNQWIHRPWEAPEPLLKRAGIILGKTYPAPIVDHSYARQEALALFGALGGKGQKPELMA</sequence>
<evidence type="ECO:0000256" key="8">
    <source>
        <dbReference type="PIRSR" id="PIRSR602081-1"/>
    </source>
</evidence>
<keyword evidence="6 10" id="KW-0157">Chromophore</keyword>
<dbReference type="PATRIC" id="fig|1162668.3.peg.196"/>
<dbReference type="SUPFAM" id="SSF52425">
    <property type="entry name" value="Cryptochrome/photolyase, N-terminal domain"/>
    <property type="match status" value="1"/>
</dbReference>
<comment type="catalytic activity">
    <reaction evidence="7">
        <text>cyclobutadipyrimidine (in DNA) = 2 pyrimidine residues (in DNA).</text>
        <dbReference type="EC" id="4.1.99.3"/>
    </reaction>
</comment>
<evidence type="ECO:0000259" key="11">
    <source>
        <dbReference type="PROSITE" id="PS51645"/>
    </source>
</evidence>
<dbReference type="PROSITE" id="PS00394">
    <property type="entry name" value="DNA_PHOTOLYASES_1_1"/>
    <property type="match status" value="1"/>
</dbReference>
<dbReference type="PROSITE" id="PS51645">
    <property type="entry name" value="PHR_CRY_ALPHA_BETA"/>
    <property type="match status" value="1"/>
</dbReference>
<dbReference type="InterPro" id="IPR036134">
    <property type="entry name" value="Crypto/Photolyase_FAD-like_sf"/>
</dbReference>
<evidence type="ECO:0000256" key="5">
    <source>
        <dbReference type="ARBA" id="ARBA00022827"/>
    </source>
</evidence>
<feature type="domain" description="Photolyase/cryptochrome alpha/beta" evidence="11">
    <location>
        <begin position="2"/>
        <end position="128"/>
    </location>
</feature>
<dbReference type="OrthoDB" id="9772484at2"/>
<dbReference type="Proteomes" id="UP000007382">
    <property type="component" value="Chromosome"/>
</dbReference>
<dbReference type="Pfam" id="PF03441">
    <property type="entry name" value="FAD_binding_7"/>
    <property type="match status" value="1"/>
</dbReference>
<comment type="cofactor">
    <cofactor evidence="1">
        <name>(6R)-5,10-methylene-5,6,7,8-tetrahydrofolate</name>
        <dbReference type="ChEBI" id="CHEBI:15636"/>
    </cofactor>
</comment>
<feature type="site" description="Electron transfer via tryptophanyl radical" evidence="9">
    <location>
        <position position="381"/>
    </location>
</feature>
<comment type="cofactor">
    <cofactor evidence="8">
        <name>FAD</name>
        <dbReference type="ChEBI" id="CHEBI:57692"/>
    </cofactor>
    <text evidence="8">Binds 1 FAD per subunit.</text>
</comment>
<dbReference type="InterPro" id="IPR014729">
    <property type="entry name" value="Rossmann-like_a/b/a_fold"/>
</dbReference>
<feature type="binding site" evidence="8">
    <location>
        <position position="271"/>
    </location>
    <ligand>
        <name>FAD</name>
        <dbReference type="ChEBI" id="CHEBI:57692"/>
    </ligand>
</feature>
<evidence type="ECO:0000256" key="6">
    <source>
        <dbReference type="ARBA" id="ARBA00022991"/>
    </source>
</evidence>
<dbReference type="Pfam" id="PF00875">
    <property type="entry name" value="DNA_photolyase"/>
    <property type="match status" value="1"/>
</dbReference>
<evidence type="ECO:0000313" key="13">
    <source>
        <dbReference type="Proteomes" id="UP000007382"/>
    </source>
</evidence>
<dbReference type="HOGENOM" id="CLU_010348_2_2_0"/>
<dbReference type="RefSeq" id="WP_014448388.1">
    <property type="nucleotide sequence ID" value="NC_017094.1"/>
</dbReference>
<dbReference type="SUPFAM" id="SSF48173">
    <property type="entry name" value="Cryptochrome/photolyase FAD-binding domain"/>
    <property type="match status" value="1"/>
</dbReference>
<comment type="similarity">
    <text evidence="10">Belongs to the DNA photolyase family.</text>
</comment>
<dbReference type="InterPro" id="IPR005101">
    <property type="entry name" value="Cryptochr/Photolyase_FAD-bd"/>
</dbReference>
<keyword evidence="12" id="KW-0456">Lyase</keyword>
<gene>
    <name evidence="12" type="ordered locus">LFE_0166</name>
</gene>
<evidence type="ECO:0000256" key="1">
    <source>
        <dbReference type="ARBA" id="ARBA00001932"/>
    </source>
</evidence>
<feature type="site" description="Electron transfer via tryptophanyl radical" evidence="9">
    <location>
        <position position="358"/>
    </location>
</feature>
<dbReference type="FunFam" id="1.10.579.10:FF:000003">
    <property type="entry name" value="Deoxyribodipyrimidine photo-lyase"/>
    <property type="match status" value="1"/>
</dbReference>
<dbReference type="Gene3D" id="1.10.579.10">
    <property type="entry name" value="DNA Cyclobutane Dipyrimidine Photolyase, subunit A, domain 3"/>
    <property type="match status" value="1"/>
</dbReference>
<evidence type="ECO:0000256" key="10">
    <source>
        <dbReference type="RuleBase" id="RU004182"/>
    </source>
</evidence>
<dbReference type="PANTHER" id="PTHR11455">
    <property type="entry name" value="CRYPTOCHROME"/>
    <property type="match status" value="1"/>
</dbReference>
<evidence type="ECO:0000256" key="9">
    <source>
        <dbReference type="PIRSR" id="PIRSR602081-2"/>
    </source>
</evidence>
<dbReference type="PROSITE" id="PS00691">
    <property type="entry name" value="DNA_PHOTOLYASES_1_2"/>
    <property type="match status" value="1"/>
</dbReference>
<evidence type="ECO:0000313" key="12">
    <source>
        <dbReference type="EMBL" id="BAM05894.1"/>
    </source>
</evidence>
<dbReference type="InterPro" id="IPR036155">
    <property type="entry name" value="Crypto/Photolyase_N_sf"/>
</dbReference>
<evidence type="ECO:0000256" key="7">
    <source>
        <dbReference type="ARBA" id="ARBA00033999"/>
    </source>
</evidence>
<dbReference type="AlphaFoldDB" id="I0IKU5"/>
<dbReference type="InterPro" id="IPR006050">
    <property type="entry name" value="DNA_photolyase_N"/>
</dbReference>
<dbReference type="EMBL" id="AP012342">
    <property type="protein sequence ID" value="BAM05894.1"/>
    <property type="molecule type" value="Genomic_DNA"/>
</dbReference>
<feature type="site" description="Electron transfer via tryptophanyl radical" evidence="9">
    <location>
        <position position="305"/>
    </location>
</feature>
<feature type="binding site" evidence="8">
    <location>
        <begin position="371"/>
        <end position="373"/>
    </location>
    <ligand>
        <name>FAD</name>
        <dbReference type="ChEBI" id="CHEBI:57692"/>
    </ligand>
</feature>
<evidence type="ECO:0000256" key="2">
    <source>
        <dbReference type="ARBA" id="ARBA00013149"/>
    </source>
</evidence>
<dbReference type="GO" id="GO:0009416">
    <property type="term" value="P:response to light stimulus"/>
    <property type="evidence" value="ECO:0007669"/>
    <property type="project" value="TreeGrafter"/>
</dbReference>
<dbReference type="PRINTS" id="PR00147">
    <property type="entry name" value="DNAPHOTLYASE"/>
</dbReference>
<reference evidence="12 13" key="1">
    <citation type="journal article" date="2012" name="J. Bacteriol.">
        <title>Complete Genome Sequence of Leptospirillum ferrooxidans Strain C2-3, Isolated from a Fresh Volcanic Ash Deposit on the Island of Miyake, Japan.</title>
        <authorList>
            <person name="Fujimura R."/>
            <person name="Sato Y."/>
            <person name="Nishizawa T."/>
            <person name="Oshima K."/>
            <person name="Kim S.-W."/>
            <person name="Hattori M."/>
            <person name="Kamijo T."/>
            <person name="Ohta H."/>
        </authorList>
    </citation>
    <scope>NUCLEOTIDE SEQUENCE [LARGE SCALE GENOMIC DNA]</scope>
    <source>
        <strain evidence="12 13">C2-3</strain>
    </source>
</reference>
<dbReference type="GO" id="GO:0071949">
    <property type="term" value="F:FAD binding"/>
    <property type="evidence" value="ECO:0007669"/>
    <property type="project" value="TreeGrafter"/>
</dbReference>
<dbReference type="GO" id="GO:0003904">
    <property type="term" value="F:deoxyribodipyrimidine photo-lyase activity"/>
    <property type="evidence" value="ECO:0007669"/>
    <property type="project" value="UniProtKB-EC"/>
</dbReference>
<reference evidence="13" key="2">
    <citation type="submission" date="2012-03" db="EMBL/GenBank/DDBJ databases">
        <title>The complete genome sequence of the pioneer microbe on fresh volcanic deposit, Leptospirillum ferrooxidans strain C2-3.</title>
        <authorList>
            <person name="Fujimura R."/>
            <person name="Sato Y."/>
            <person name="Nishizawa T."/>
            <person name="Nanba K."/>
            <person name="Oshima K."/>
            <person name="Hattori M."/>
            <person name="Kamijo T."/>
            <person name="Ohta H."/>
        </authorList>
    </citation>
    <scope>NUCLEOTIDE SEQUENCE [LARGE SCALE GENOMIC DNA]</scope>
    <source>
        <strain evidence="13">C2-3</strain>
    </source>
</reference>
<dbReference type="GO" id="GO:0000719">
    <property type="term" value="P:photoreactive repair"/>
    <property type="evidence" value="ECO:0007669"/>
    <property type="project" value="UniProtKB-ARBA"/>
</dbReference>
<dbReference type="Gene3D" id="1.25.40.80">
    <property type="match status" value="1"/>
</dbReference>
<dbReference type="KEGG" id="lfc:LFE_0166"/>
<dbReference type="STRING" id="1162668.LFE_0166"/>
<name>I0IKU5_LEPFC</name>
<dbReference type="PANTHER" id="PTHR11455:SF9">
    <property type="entry name" value="CRYPTOCHROME CIRCADIAN CLOCK 5 ISOFORM X1"/>
    <property type="match status" value="1"/>
</dbReference>
<accession>I0IKU5</accession>
<keyword evidence="4 8" id="KW-0285">Flavoprotein</keyword>
<proteinExistence type="inferred from homology"/>
<dbReference type="InterPro" id="IPR002081">
    <property type="entry name" value="Cryptochrome/DNA_photolyase_1"/>
</dbReference>
<dbReference type="Gene3D" id="3.40.50.620">
    <property type="entry name" value="HUPs"/>
    <property type="match status" value="1"/>
</dbReference>